<feature type="signal peptide" evidence="1">
    <location>
        <begin position="1"/>
        <end position="20"/>
    </location>
</feature>
<feature type="chain" id="PRO_5037689689" evidence="1">
    <location>
        <begin position="21"/>
        <end position="690"/>
    </location>
</feature>
<dbReference type="WBParaSite" id="PDA_v2.g7335.t1">
    <property type="protein sequence ID" value="PDA_v2.g7335.t1"/>
    <property type="gene ID" value="PDA_v2.g7335"/>
</dbReference>
<organism evidence="3 4">
    <name type="scientific">Panagrolaimus davidi</name>
    <dbReference type="NCBI Taxonomy" id="227884"/>
    <lineage>
        <taxon>Eukaryota</taxon>
        <taxon>Metazoa</taxon>
        <taxon>Ecdysozoa</taxon>
        <taxon>Nematoda</taxon>
        <taxon>Chromadorea</taxon>
        <taxon>Rhabditida</taxon>
        <taxon>Tylenchina</taxon>
        <taxon>Panagrolaimomorpha</taxon>
        <taxon>Panagrolaimoidea</taxon>
        <taxon>Panagrolaimidae</taxon>
        <taxon>Panagrolaimus</taxon>
    </lineage>
</organism>
<dbReference type="PANTHER" id="PTHR31463:SF1">
    <property type="entry name" value="MACROPHAGE-EXPRESSED GENE 1 PROTEIN"/>
    <property type="match status" value="1"/>
</dbReference>
<keyword evidence="3" id="KW-1185">Reference proteome</keyword>
<dbReference type="GO" id="GO:0045087">
    <property type="term" value="P:innate immune response"/>
    <property type="evidence" value="ECO:0007669"/>
    <property type="project" value="UniProtKB-KW"/>
</dbReference>
<keyword evidence="1" id="KW-0732">Signal</keyword>
<evidence type="ECO:0000259" key="2">
    <source>
        <dbReference type="PROSITE" id="PS51412"/>
    </source>
</evidence>
<dbReference type="SMART" id="SM00457">
    <property type="entry name" value="MACPF"/>
    <property type="match status" value="1"/>
</dbReference>
<evidence type="ECO:0000256" key="1">
    <source>
        <dbReference type="SAM" id="SignalP"/>
    </source>
</evidence>
<evidence type="ECO:0000313" key="4">
    <source>
        <dbReference type="WBParaSite" id="PDA_v2.g7335.t1"/>
    </source>
</evidence>
<dbReference type="GO" id="GO:0030670">
    <property type="term" value="C:phagocytic vesicle membrane"/>
    <property type="evidence" value="ECO:0007669"/>
    <property type="project" value="UniProtKB-SubCell"/>
</dbReference>
<protein>
    <submittedName>
        <fullName evidence="4">Macrophage-expressed gene 1 protein</fullName>
    </submittedName>
</protein>
<dbReference type="GO" id="GO:0002250">
    <property type="term" value="P:adaptive immune response"/>
    <property type="evidence" value="ECO:0007669"/>
    <property type="project" value="UniProtKB-KW"/>
</dbReference>
<name>A0A914QZ36_9BILA</name>
<reference evidence="4" key="1">
    <citation type="submission" date="2022-11" db="UniProtKB">
        <authorList>
            <consortium name="WormBaseParasite"/>
        </authorList>
    </citation>
    <scope>IDENTIFICATION</scope>
</reference>
<dbReference type="PANTHER" id="PTHR31463">
    <property type="entry name" value="MACROPHAGE-EXPRESSED GENE 1 PROTEIN"/>
    <property type="match status" value="1"/>
</dbReference>
<accession>A0A914QZ36</accession>
<dbReference type="PROSITE" id="PS51412">
    <property type="entry name" value="MACPF_2"/>
    <property type="match status" value="1"/>
</dbReference>
<dbReference type="Proteomes" id="UP000887578">
    <property type="component" value="Unplaced"/>
</dbReference>
<evidence type="ECO:0000313" key="3">
    <source>
        <dbReference type="Proteomes" id="UP000887578"/>
    </source>
</evidence>
<feature type="domain" description="MACPF" evidence="2">
    <location>
        <begin position="14"/>
        <end position="363"/>
    </location>
</feature>
<dbReference type="Pfam" id="PF01823">
    <property type="entry name" value="MACPF"/>
    <property type="match status" value="1"/>
</dbReference>
<dbReference type="InterPro" id="IPR020864">
    <property type="entry name" value="MACPF"/>
</dbReference>
<dbReference type="CDD" id="cd22579">
    <property type="entry name" value="MPEG1_P2"/>
    <property type="match status" value="1"/>
</dbReference>
<dbReference type="AlphaFoldDB" id="A0A914QZ36"/>
<sequence>MGFYFFAIFTFILFFQTCLSKNESVAYNLSKAKCSFEILRRNTLIPSLDGLVGVGWDNLMNIPLSTIFANNFSNCRTTPDGDFLIPNYLQVLPIKQIDMDRVANYFEHFKDAFEQTTFSINYGGSAHNPFASVSGSFSTKYQQTKEKMIAEKSSFFNTKVLYRAYTLIVQPDADLHPSFKGRLLAIDEALEKNLTRRARYLSEAIIRDYGTHVLTRVEAGAKIEEEDFVESSVVNMKEENLFEFKSSIAGKFLTNAFGASGSMGMSYSTDSKTNETLSKATRHSHIKTYGGPTVNHLLAQTLSGAKPAEKTQFTFDELVALDVNGVPLYNLISERQMLEIHPTRVDRIQMLLKNATELYYRKNLYTGCTNTTAPNFNYQANSDDGNCLKPYNNYTFGGIFQTCTPLPEVEGFMTQQKRCDGLVQINGITGGFTCPTNFDPVVIFNIVHQFPDWVEHSSYRSCHSCWIAFRCCNTKYRDIVHQEKAQITMHYCKAKTGVSVGQDQGYMFGGIFSSTTVNPFTGSSNCPGHYQGIRMGLDITICVSRDYQLDTTFNVQFAGFFSCQSQIQKCDSGYSQHLLTVLDGCEIYYCVRPEAFNRIELNPIKRPPFEDISSLISNDTESTVYIYLDNQLIVKNSFKEILTNISLEMGSKNGGKNLKEAVLGEDQALNMWLDTMDAKIDEKLDKVSLN</sequence>
<proteinExistence type="predicted"/>
<dbReference type="InterPro" id="IPR039707">
    <property type="entry name" value="MPEG1"/>
</dbReference>